<dbReference type="InterPro" id="IPR008322">
    <property type="entry name" value="UPF0261"/>
</dbReference>
<proteinExistence type="predicted"/>
<feature type="domain" description="UPF0261" evidence="2">
    <location>
        <begin position="194"/>
        <end position="406"/>
    </location>
</feature>
<dbReference type="NCBIfam" id="NF002674">
    <property type="entry name" value="PRK02399.1-2"/>
    <property type="match status" value="1"/>
</dbReference>
<dbReference type="Pfam" id="PF23189">
    <property type="entry name" value="UPF0261_C"/>
    <property type="match status" value="1"/>
</dbReference>
<dbReference type="Pfam" id="PF06792">
    <property type="entry name" value="UPF0261"/>
    <property type="match status" value="1"/>
</dbReference>
<dbReference type="Gene3D" id="3.40.50.12030">
    <property type="entry name" value="Uncharacterised protein family UPF0261, NC domain"/>
    <property type="match status" value="1"/>
</dbReference>
<dbReference type="CDD" id="cd15488">
    <property type="entry name" value="Tm-1-like"/>
    <property type="match status" value="1"/>
</dbReference>
<feature type="domain" description="UPF0261" evidence="1">
    <location>
        <begin position="17"/>
        <end position="181"/>
    </location>
</feature>
<protein>
    <submittedName>
        <fullName evidence="3">UPF0261 family protein</fullName>
    </submittedName>
</protein>
<dbReference type="InterPro" id="IPR051353">
    <property type="entry name" value="Tobamovirus_resist_UPF0261"/>
</dbReference>
<gene>
    <name evidence="3" type="ORF">FVO59_07900</name>
</gene>
<evidence type="ECO:0000313" key="3">
    <source>
        <dbReference type="EMBL" id="QMU97154.1"/>
    </source>
</evidence>
<name>A0A7D7WGS6_9MICO</name>
<evidence type="ECO:0000259" key="1">
    <source>
        <dbReference type="Pfam" id="PF06792"/>
    </source>
</evidence>
<dbReference type="InterPro" id="IPR056778">
    <property type="entry name" value="UPF0261_C"/>
</dbReference>
<dbReference type="Gene3D" id="3.40.50.12020">
    <property type="entry name" value="Uncharacterised protein family UPF0261, NN domain"/>
    <property type="match status" value="1"/>
</dbReference>
<reference evidence="3 4" key="1">
    <citation type="journal article" date="2020" name="Front. Microbiol.">
        <title>Design of Bacterial Strain-Specific qPCR Assays Using NGS Data and Publicly Available Resources and Its Application to Track Biocontrol Strains.</title>
        <authorList>
            <person name="Hernandez I."/>
            <person name="Sant C."/>
            <person name="Martinez R."/>
            <person name="Fernandez C."/>
        </authorList>
    </citation>
    <scope>NUCLEOTIDE SEQUENCE [LARGE SCALE GENOMIC DNA]</scope>
    <source>
        <strain evidence="3 4">B24</strain>
    </source>
</reference>
<dbReference type="PANTHER" id="PTHR31862:SF1">
    <property type="entry name" value="UPF0261 DOMAIN PROTEIN (AFU_ORTHOLOGUE AFUA_1G10120)"/>
    <property type="match status" value="1"/>
</dbReference>
<dbReference type="AlphaFoldDB" id="A0A7D7WGS6"/>
<dbReference type="InterPro" id="IPR044122">
    <property type="entry name" value="UPF0261_N"/>
</dbReference>
<evidence type="ECO:0000313" key="4">
    <source>
        <dbReference type="Proteomes" id="UP000515708"/>
    </source>
</evidence>
<evidence type="ECO:0000259" key="2">
    <source>
        <dbReference type="Pfam" id="PF23189"/>
    </source>
</evidence>
<organism evidence="3 4">
    <name type="scientific">Microbacterium esteraromaticum</name>
    <dbReference type="NCBI Taxonomy" id="57043"/>
    <lineage>
        <taxon>Bacteria</taxon>
        <taxon>Bacillati</taxon>
        <taxon>Actinomycetota</taxon>
        <taxon>Actinomycetes</taxon>
        <taxon>Micrococcales</taxon>
        <taxon>Microbacteriaceae</taxon>
        <taxon>Microbacterium</taxon>
    </lineage>
</organism>
<sequence>MTTRFMYEAERPMAVYIAVLATFDTKGREAEFVGERIAALGTKPLYVDLSLDGSSLPSEEPVHSPGTGDRSLGPEAKRVAMQGVVDNAAAALLPLVKDGSLRGLIGLGGGQGTWLFAEIAKRIPLGIPKVLVTTLATRAGTYLEGSDTIVVPSITDIAGLNGLLREVLRRAAGAVVGAVAVASYRGAPQHAAVTAMTMFGVTTRGGMALKSALEEAGLDVAVFHANGNGGMMLESLIEDRVVASVAEWTTTELVDDLLDGIATAGPDRLRAAGRAGIPQLVVPGALDIANFGRRDSVPERYRGRRLHEHTPAATLMRTNADDMRVLANSMAAKLNASIGPVSVVVPERGFSELSAPGGPFHSAEADAAWIDTMRAELHSSIPFSTHPHNINDPEFAAIAARAFLELLPSTSV</sequence>
<dbReference type="PIRSF" id="PIRSF033271">
    <property type="entry name" value="UCP033271"/>
    <property type="match status" value="1"/>
</dbReference>
<dbReference type="EMBL" id="CP043732">
    <property type="protein sequence ID" value="QMU97154.1"/>
    <property type="molecule type" value="Genomic_DNA"/>
</dbReference>
<dbReference type="Proteomes" id="UP000515708">
    <property type="component" value="Chromosome"/>
</dbReference>
<accession>A0A7D7WGS6</accession>
<dbReference type="PANTHER" id="PTHR31862">
    <property type="entry name" value="UPF0261 DOMAIN PROTEIN (AFU_ORTHOLOGUE AFUA_1G10120)"/>
    <property type="match status" value="1"/>
</dbReference>